<keyword evidence="4 9" id="KW-0812">Transmembrane</keyword>
<evidence type="ECO:0000256" key="9">
    <source>
        <dbReference type="RuleBase" id="RU365067"/>
    </source>
</evidence>
<keyword evidence="7 9" id="KW-0472">Membrane</keyword>
<dbReference type="AlphaFoldDB" id="A0A8T1QQC9"/>
<keyword evidence="11" id="KW-1185">Reference proteome</keyword>
<comment type="caution">
    <text evidence="10">The sequence shown here is derived from an EMBL/GenBank/DDBJ whole genome shotgun (WGS) entry which is preliminary data.</text>
</comment>
<evidence type="ECO:0000256" key="5">
    <source>
        <dbReference type="ARBA" id="ARBA00022824"/>
    </source>
</evidence>
<comment type="pathway">
    <text evidence="2">Protein modification; protein glycosylation.</text>
</comment>
<name>A0A8T1QQC9_CARIL</name>
<dbReference type="EMBL" id="CM031812">
    <property type="protein sequence ID" value="KAG6656299.1"/>
    <property type="molecule type" value="Genomic_DNA"/>
</dbReference>
<dbReference type="GO" id="GO:0005789">
    <property type="term" value="C:endoplasmic reticulum membrane"/>
    <property type="evidence" value="ECO:0007669"/>
    <property type="project" value="UniProtKB-SubCell"/>
</dbReference>
<dbReference type="EMBL" id="CM031812">
    <property type="protein sequence ID" value="KAG6656301.1"/>
    <property type="molecule type" value="Genomic_DNA"/>
</dbReference>
<evidence type="ECO:0000256" key="6">
    <source>
        <dbReference type="ARBA" id="ARBA00022989"/>
    </source>
</evidence>
<dbReference type="InterPro" id="IPR007594">
    <property type="entry name" value="RFT1"/>
</dbReference>
<dbReference type="GO" id="GO:0006488">
    <property type="term" value="P:dolichol-linked oligosaccharide biosynthetic process"/>
    <property type="evidence" value="ECO:0007669"/>
    <property type="project" value="InterPro"/>
</dbReference>
<dbReference type="PANTHER" id="PTHR13117">
    <property type="entry name" value="ENDOPLASMIC RETICULUM MULTISPAN TRANSMEMBRANE PROTEIN-RELATED"/>
    <property type="match status" value="1"/>
</dbReference>
<comment type="subcellular location">
    <subcellularLocation>
        <location evidence="1 9">Endoplasmic reticulum membrane</location>
        <topology evidence="1 9">Multi-pass membrane protein</topology>
    </subcellularLocation>
</comment>
<sequence length="92" mass="10192">MWKASSSRFCPKRDRGMTVPIFLALSNTLGSLVVRMVFLPLEESSYATFARSSSDGSRKLGNCLSEALKLVILIDCCMVGNGRMEKYQQPPV</sequence>
<proteinExistence type="inferred from homology"/>
<evidence type="ECO:0000256" key="4">
    <source>
        <dbReference type="ARBA" id="ARBA00022692"/>
    </source>
</evidence>
<evidence type="ECO:0000313" key="11">
    <source>
        <dbReference type="Proteomes" id="UP000811609"/>
    </source>
</evidence>
<dbReference type="Proteomes" id="UP000811609">
    <property type="component" value="Chromosome 4"/>
</dbReference>
<evidence type="ECO:0000256" key="1">
    <source>
        <dbReference type="ARBA" id="ARBA00004477"/>
    </source>
</evidence>
<evidence type="ECO:0000256" key="8">
    <source>
        <dbReference type="ARBA" id="ARBA00045912"/>
    </source>
</evidence>
<reference evidence="10" key="1">
    <citation type="submission" date="2020-12" db="EMBL/GenBank/DDBJ databases">
        <title>WGS assembly of Carya illinoinensis cv. Pawnee.</title>
        <authorList>
            <person name="Platts A."/>
            <person name="Shu S."/>
            <person name="Wright S."/>
            <person name="Barry K."/>
            <person name="Edger P."/>
            <person name="Pires J.C."/>
            <person name="Schmutz J."/>
        </authorList>
    </citation>
    <scope>NUCLEOTIDE SEQUENCE</scope>
    <source>
        <tissue evidence="10">Leaf</tissue>
    </source>
</reference>
<evidence type="ECO:0000313" key="10">
    <source>
        <dbReference type="EMBL" id="KAG6656304.1"/>
    </source>
</evidence>
<comment type="similarity">
    <text evidence="3 9">Belongs to the RFT1 family.</text>
</comment>
<comment type="function">
    <text evidence="8 9">Intramembrane glycolipid transporter that operates in the biosynthetic pathway of dolichol-linked oligosaccharides, the glycan precursors employed in protein asparagine (N)-glycosylation. The sequential addition of sugars to dolichol pyrophosphate produces dolichol-linked oligosaccharides containing fourteen sugars, including two GlcNAcs, nine mannoses and three glucoses. Once assembled, the oligosaccharide is transferred from the lipid to nascent proteins by oligosaccharyltransferases. The assembly of dolichol-linked oligosaccharides begins on the cytosolic side of the endoplasmic reticulum membrane and finishes in its lumen. RFT1 could mediate the translocation of the cytosolically oriented intermediate DolPP-GlcNAc2Man5, produced by ALG11, into the ER lumen where dolichol-linked oligosaccharides assembly continues. However, the intramembrane lipid transporter activity could not be confirmed in vitro.</text>
</comment>
<organism evidence="10 11">
    <name type="scientific">Carya illinoinensis</name>
    <name type="common">Pecan</name>
    <dbReference type="NCBI Taxonomy" id="32201"/>
    <lineage>
        <taxon>Eukaryota</taxon>
        <taxon>Viridiplantae</taxon>
        <taxon>Streptophyta</taxon>
        <taxon>Embryophyta</taxon>
        <taxon>Tracheophyta</taxon>
        <taxon>Spermatophyta</taxon>
        <taxon>Magnoliopsida</taxon>
        <taxon>eudicotyledons</taxon>
        <taxon>Gunneridae</taxon>
        <taxon>Pentapetalae</taxon>
        <taxon>rosids</taxon>
        <taxon>fabids</taxon>
        <taxon>Fagales</taxon>
        <taxon>Juglandaceae</taxon>
        <taxon>Carya</taxon>
    </lineage>
</organism>
<comment type="caution">
    <text evidence="9">Lacks conserved residue(s) required for the propagation of feature annotation.</text>
</comment>
<accession>A0A8T1QQC9</accession>
<evidence type="ECO:0000256" key="2">
    <source>
        <dbReference type="ARBA" id="ARBA00004922"/>
    </source>
</evidence>
<gene>
    <name evidence="10" type="ORF">CIPAW_04G013200</name>
</gene>
<dbReference type="GO" id="GO:0034203">
    <property type="term" value="P:glycolipid translocation"/>
    <property type="evidence" value="ECO:0007669"/>
    <property type="project" value="TreeGrafter"/>
</dbReference>
<dbReference type="EMBL" id="CM031812">
    <property type="protein sequence ID" value="KAG6656304.1"/>
    <property type="molecule type" value="Genomic_DNA"/>
</dbReference>
<dbReference type="Pfam" id="PF04506">
    <property type="entry name" value="Rft-1"/>
    <property type="match status" value="1"/>
</dbReference>
<feature type="transmembrane region" description="Helical" evidence="9">
    <location>
        <begin position="21"/>
        <end position="41"/>
    </location>
</feature>
<dbReference type="PANTHER" id="PTHR13117:SF5">
    <property type="entry name" value="PROTEIN RFT1 HOMOLOG"/>
    <property type="match status" value="1"/>
</dbReference>
<keyword evidence="5" id="KW-0256">Endoplasmic reticulum</keyword>
<evidence type="ECO:0000256" key="7">
    <source>
        <dbReference type="ARBA" id="ARBA00023136"/>
    </source>
</evidence>
<protein>
    <recommendedName>
        <fullName evidence="9">Protein RFT1 homolog</fullName>
    </recommendedName>
</protein>
<keyword evidence="6 9" id="KW-1133">Transmembrane helix</keyword>
<evidence type="ECO:0000256" key="3">
    <source>
        <dbReference type="ARBA" id="ARBA00010288"/>
    </source>
</evidence>